<dbReference type="WBParaSite" id="MhA1_Contig860.frz3.gene7">
    <property type="protein sequence ID" value="MhA1_Contig860.frz3.gene7"/>
    <property type="gene ID" value="MhA1_Contig860.frz3.gene7"/>
</dbReference>
<feature type="compositionally biased region" description="Polar residues" evidence="2">
    <location>
        <begin position="204"/>
        <end position="221"/>
    </location>
</feature>
<feature type="compositionally biased region" description="Basic and acidic residues" evidence="2">
    <location>
        <begin position="222"/>
        <end position="231"/>
    </location>
</feature>
<keyword evidence="1" id="KW-0175">Coiled coil</keyword>
<sequence>MRQKTYVLAKAILERKDILFGSSENVFKPQALKEKEDAWEAVRMEMIEQGFLNFERKSWRDVRNHDWQYLRRSAVAKYEHNQKSGVEEIPYSEVDKVVFDIMGNEVLHSSAQFDPMNGALAATFNWLKGEEQHTGPESGDSSFASTLNIPAVEQLQPDQQQLNTFLSSALAASASYLSRKASWETQSSPIESPRGDQPPRKQQRFYSHSAKQSPQNNGNENHTMDKNRDNDIIISDGPDNATNAELLVQSIIEASSNQNNNNNLFNLENNNEIRPSVSSGVITSTSSNANNIINNNNIRKRQHSSSSIIATKSIEEEIQEAKLKQINLQIKKEEIILLQEKAKLLQEEAKVRQENVKAELLERQLAKIVKG</sequence>
<protein>
    <submittedName>
        <fullName evidence="4">Regulatory protein zeste</fullName>
    </submittedName>
</protein>
<feature type="region of interest" description="Disordered" evidence="2">
    <location>
        <begin position="181"/>
        <end position="238"/>
    </location>
</feature>
<reference evidence="4" key="1">
    <citation type="submission" date="2016-11" db="UniProtKB">
        <authorList>
            <consortium name="WormBaseParasite"/>
        </authorList>
    </citation>
    <scope>IDENTIFICATION</scope>
</reference>
<keyword evidence="3" id="KW-1185">Reference proteome</keyword>
<dbReference type="Proteomes" id="UP000095281">
    <property type="component" value="Unplaced"/>
</dbReference>
<evidence type="ECO:0000313" key="3">
    <source>
        <dbReference type="Proteomes" id="UP000095281"/>
    </source>
</evidence>
<feature type="coiled-coil region" evidence="1">
    <location>
        <begin position="314"/>
        <end position="364"/>
    </location>
</feature>
<name>A0A1I8C025_MELHA</name>
<evidence type="ECO:0000313" key="4">
    <source>
        <dbReference type="WBParaSite" id="MhA1_Contig860.frz3.gene7"/>
    </source>
</evidence>
<organism evidence="3 4">
    <name type="scientific">Meloidogyne hapla</name>
    <name type="common">Root-knot nematode worm</name>
    <dbReference type="NCBI Taxonomy" id="6305"/>
    <lineage>
        <taxon>Eukaryota</taxon>
        <taxon>Metazoa</taxon>
        <taxon>Ecdysozoa</taxon>
        <taxon>Nematoda</taxon>
        <taxon>Chromadorea</taxon>
        <taxon>Rhabditida</taxon>
        <taxon>Tylenchina</taxon>
        <taxon>Tylenchomorpha</taxon>
        <taxon>Tylenchoidea</taxon>
        <taxon>Meloidogynidae</taxon>
        <taxon>Meloidogyninae</taxon>
        <taxon>Meloidogyne</taxon>
    </lineage>
</organism>
<evidence type="ECO:0000256" key="2">
    <source>
        <dbReference type="SAM" id="MobiDB-lite"/>
    </source>
</evidence>
<proteinExistence type="predicted"/>
<dbReference type="AlphaFoldDB" id="A0A1I8C025"/>
<accession>A0A1I8C025</accession>
<evidence type="ECO:0000256" key="1">
    <source>
        <dbReference type="SAM" id="Coils"/>
    </source>
</evidence>